<dbReference type="Gene3D" id="1.10.3480.10">
    <property type="entry name" value="TorD-like"/>
    <property type="match status" value="1"/>
</dbReference>
<gene>
    <name evidence="2" type="ORF">GM658_00230</name>
</gene>
<sequence>MTEDEEYARSELYGVLSMLFYGPPSQAVLDLIEGAAIEGDGVLADAWRGLQTACSQTDAERARDEYEALFIGVGKAEIMLYGSYYLSGFLMEKPLVALRSDLARLGLERSEHLSESEDHFAALCDAMRLLHGSIATQKEFFGSHIQPWANQLFDAIDAHPRASYYRAVGGLARSFVEVETQAFDMD</sequence>
<dbReference type="Pfam" id="PF02613">
    <property type="entry name" value="Nitrate_red_del"/>
    <property type="match status" value="1"/>
</dbReference>
<evidence type="ECO:0000256" key="1">
    <source>
        <dbReference type="ARBA" id="ARBA00023186"/>
    </source>
</evidence>
<evidence type="ECO:0000313" key="3">
    <source>
        <dbReference type="Proteomes" id="UP000472320"/>
    </source>
</evidence>
<proteinExistence type="predicted"/>
<dbReference type="AlphaFoldDB" id="A0A6L6Q9W5"/>
<evidence type="ECO:0000313" key="2">
    <source>
        <dbReference type="EMBL" id="MTW09015.1"/>
    </source>
</evidence>
<accession>A0A6L6Q9W5</accession>
<dbReference type="Proteomes" id="UP000472320">
    <property type="component" value="Unassembled WGS sequence"/>
</dbReference>
<dbReference type="OrthoDB" id="8526323at2"/>
<dbReference type="PANTHER" id="PTHR34227">
    <property type="entry name" value="CHAPERONE PROTEIN YCDY"/>
    <property type="match status" value="1"/>
</dbReference>
<dbReference type="PANTHER" id="PTHR34227:SF1">
    <property type="entry name" value="DIMETHYL SULFOXIDE REDUCTASE CHAPERONE-RELATED"/>
    <property type="match status" value="1"/>
</dbReference>
<dbReference type="EMBL" id="WNKX01000001">
    <property type="protein sequence ID" value="MTW09015.1"/>
    <property type="molecule type" value="Genomic_DNA"/>
</dbReference>
<protein>
    <submittedName>
        <fullName evidence="2">Molecular chaperone</fullName>
    </submittedName>
</protein>
<comment type="caution">
    <text evidence="2">The sequence shown here is derived from an EMBL/GenBank/DDBJ whole genome shotgun (WGS) entry which is preliminary data.</text>
</comment>
<keyword evidence="3" id="KW-1185">Reference proteome</keyword>
<name>A0A6L6Q9W5_9BURK</name>
<dbReference type="InterPro" id="IPR050289">
    <property type="entry name" value="TorD/DmsD_chaperones"/>
</dbReference>
<dbReference type="SUPFAM" id="SSF89155">
    <property type="entry name" value="TorD-like"/>
    <property type="match status" value="1"/>
</dbReference>
<dbReference type="InterPro" id="IPR036411">
    <property type="entry name" value="TorD-like_sf"/>
</dbReference>
<reference evidence="2 3" key="1">
    <citation type="submission" date="2019-11" db="EMBL/GenBank/DDBJ databases">
        <title>Type strains purchased from KCTC, JCM and DSMZ.</title>
        <authorList>
            <person name="Lu H."/>
        </authorList>
    </citation>
    <scope>NUCLEOTIDE SEQUENCE [LARGE SCALE GENOMIC DNA]</scope>
    <source>
        <strain evidence="2 3">JCM 31587</strain>
    </source>
</reference>
<dbReference type="InterPro" id="IPR020945">
    <property type="entry name" value="DMSO/NO3_reduct_chaperone"/>
</dbReference>
<dbReference type="RefSeq" id="WP_155452009.1">
    <property type="nucleotide sequence ID" value="NZ_WNKX01000001.1"/>
</dbReference>
<organism evidence="2 3">
    <name type="scientific">Massilia eburnea</name>
    <dbReference type="NCBI Taxonomy" id="1776165"/>
    <lineage>
        <taxon>Bacteria</taxon>
        <taxon>Pseudomonadati</taxon>
        <taxon>Pseudomonadota</taxon>
        <taxon>Betaproteobacteria</taxon>
        <taxon>Burkholderiales</taxon>
        <taxon>Oxalobacteraceae</taxon>
        <taxon>Telluria group</taxon>
        <taxon>Massilia</taxon>
    </lineage>
</organism>
<keyword evidence="1" id="KW-0143">Chaperone</keyword>